<evidence type="ECO:0000256" key="5">
    <source>
        <dbReference type="ARBA" id="ARBA00082491"/>
    </source>
</evidence>
<dbReference type="InterPro" id="IPR008972">
    <property type="entry name" value="Cupredoxin"/>
</dbReference>
<dbReference type="PANTHER" id="PTHR33021">
    <property type="entry name" value="BLUE COPPER PROTEIN"/>
    <property type="match status" value="1"/>
</dbReference>
<dbReference type="GO" id="GO:0046872">
    <property type="term" value="F:metal ion binding"/>
    <property type="evidence" value="ECO:0007669"/>
    <property type="project" value="UniProtKB-KW"/>
</dbReference>
<evidence type="ECO:0000259" key="6">
    <source>
        <dbReference type="PROSITE" id="PS51485"/>
    </source>
</evidence>
<dbReference type="RefSeq" id="XP_011087774.1">
    <property type="nucleotide sequence ID" value="XM_011089472.2"/>
</dbReference>
<dbReference type="Gene3D" id="2.60.40.420">
    <property type="entry name" value="Cupredoxins - blue copper proteins"/>
    <property type="match status" value="1"/>
</dbReference>
<proteinExistence type="predicted"/>
<dbReference type="PANTHER" id="PTHR33021:SF424">
    <property type="entry name" value="BASIC BLUE PROTEIN"/>
    <property type="match status" value="1"/>
</dbReference>
<dbReference type="GO" id="GO:0009055">
    <property type="term" value="F:electron transfer activity"/>
    <property type="evidence" value="ECO:0007669"/>
    <property type="project" value="InterPro"/>
</dbReference>
<evidence type="ECO:0000256" key="1">
    <source>
        <dbReference type="ARBA" id="ARBA00022723"/>
    </source>
</evidence>
<keyword evidence="7" id="KW-1185">Reference proteome</keyword>
<dbReference type="Proteomes" id="UP000504604">
    <property type="component" value="Linkage group LG8"/>
</dbReference>
<dbReference type="InterPro" id="IPR041844">
    <property type="entry name" value="Plantacyanin"/>
</dbReference>
<organism evidence="7 8">
    <name type="scientific">Sesamum indicum</name>
    <name type="common">Oriental sesame</name>
    <name type="synonym">Sesamum orientale</name>
    <dbReference type="NCBI Taxonomy" id="4182"/>
    <lineage>
        <taxon>Eukaryota</taxon>
        <taxon>Viridiplantae</taxon>
        <taxon>Streptophyta</taxon>
        <taxon>Embryophyta</taxon>
        <taxon>Tracheophyta</taxon>
        <taxon>Spermatophyta</taxon>
        <taxon>Magnoliopsida</taxon>
        <taxon>eudicotyledons</taxon>
        <taxon>Gunneridae</taxon>
        <taxon>Pentapetalae</taxon>
        <taxon>asterids</taxon>
        <taxon>lamiids</taxon>
        <taxon>Lamiales</taxon>
        <taxon>Pedaliaceae</taxon>
        <taxon>Sesamum</taxon>
    </lineage>
</organism>
<dbReference type="PROSITE" id="PS51485">
    <property type="entry name" value="PHYTOCYANIN"/>
    <property type="match status" value="1"/>
</dbReference>
<dbReference type="Pfam" id="PF02298">
    <property type="entry name" value="Cu_bind_like"/>
    <property type="match status" value="1"/>
</dbReference>
<dbReference type="GO" id="GO:0005886">
    <property type="term" value="C:plasma membrane"/>
    <property type="evidence" value="ECO:0007669"/>
    <property type="project" value="TreeGrafter"/>
</dbReference>
<name>A0A6I9TVN0_SESIN</name>
<evidence type="ECO:0000313" key="8">
    <source>
        <dbReference type="RefSeq" id="XP_011087774.1"/>
    </source>
</evidence>
<dbReference type="AlphaFoldDB" id="A0A6I9TVN0"/>
<gene>
    <name evidence="8" type="primary">LOC105169156</name>
</gene>
<evidence type="ECO:0000256" key="2">
    <source>
        <dbReference type="ARBA" id="ARBA00023008"/>
    </source>
</evidence>
<protein>
    <recommendedName>
        <fullName evidence="4">Basic blue protein</fullName>
    </recommendedName>
    <alternativeName>
        <fullName evidence="5">Plantacyanin</fullName>
    </alternativeName>
</protein>
<dbReference type="Gramene" id="SIN_1022960.t">
    <property type="protein sequence ID" value="SIN_1022960.t"/>
    <property type="gene ID" value="SIN_1022960"/>
</dbReference>
<dbReference type="KEGG" id="sind:105169156"/>
<dbReference type="SUPFAM" id="SSF49503">
    <property type="entry name" value="Cupredoxins"/>
    <property type="match status" value="1"/>
</dbReference>
<keyword evidence="3" id="KW-1015">Disulfide bond</keyword>
<evidence type="ECO:0000256" key="3">
    <source>
        <dbReference type="ARBA" id="ARBA00023157"/>
    </source>
</evidence>
<evidence type="ECO:0000313" key="7">
    <source>
        <dbReference type="Proteomes" id="UP000504604"/>
    </source>
</evidence>
<sequence>MFEKMCDEKGNAKLVSTVMLSILLIHIHIHTANATSYTVGDSSGWTFNVAGWEKGKPFKAGDTLIFKYVVGQHNTVVVDKASYDSCSVPAGAPTYSSGNDKLTLKKGPNYLICGIRGHCEAGMKIAPVAA</sequence>
<dbReference type="InterPro" id="IPR003245">
    <property type="entry name" value="Phytocyanin_dom"/>
</dbReference>
<dbReference type="OrthoDB" id="2011645at2759"/>
<keyword evidence="2" id="KW-0186">Copper</keyword>
<evidence type="ECO:0000256" key="4">
    <source>
        <dbReference type="ARBA" id="ARBA00071970"/>
    </source>
</evidence>
<keyword evidence="1" id="KW-0479">Metal-binding</keyword>
<reference evidence="8" key="1">
    <citation type="submission" date="2025-08" db="UniProtKB">
        <authorList>
            <consortium name="RefSeq"/>
        </authorList>
    </citation>
    <scope>IDENTIFICATION</scope>
</reference>
<dbReference type="FunFam" id="2.60.40.420:FF:000013">
    <property type="entry name" value="basic blue protein-like"/>
    <property type="match status" value="1"/>
</dbReference>
<dbReference type="CDD" id="cd11013">
    <property type="entry name" value="Plantacyanin"/>
    <property type="match status" value="1"/>
</dbReference>
<dbReference type="InParanoid" id="A0A6I9TVN0"/>
<dbReference type="GeneID" id="105169156"/>
<feature type="domain" description="Phytocyanin" evidence="6">
    <location>
        <begin position="35"/>
        <end position="130"/>
    </location>
</feature>
<accession>A0A6I9TVN0</accession>
<dbReference type="InterPro" id="IPR039391">
    <property type="entry name" value="Phytocyanin-like"/>
</dbReference>